<feature type="transmembrane region" description="Helical" evidence="1">
    <location>
        <begin position="6"/>
        <end position="24"/>
    </location>
</feature>
<keyword evidence="1" id="KW-0472">Membrane</keyword>
<protein>
    <submittedName>
        <fullName evidence="2">Uncharacterized protein</fullName>
    </submittedName>
</protein>
<accession>A0A940DIC0</accession>
<gene>
    <name evidence="2" type="ORF">IAB16_06755</name>
</gene>
<feature type="transmembrane region" description="Helical" evidence="1">
    <location>
        <begin position="63"/>
        <end position="83"/>
    </location>
</feature>
<organism evidence="2 3">
    <name type="scientific">Candidatus Stercoripulliclostridium pullicola</name>
    <dbReference type="NCBI Taxonomy" id="2840953"/>
    <lineage>
        <taxon>Bacteria</taxon>
        <taxon>Bacillati</taxon>
        <taxon>Bacillota</taxon>
        <taxon>Clostridia</taxon>
        <taxon>Eubacteriales</taxon>
        <taxon>Candidatus Stercoripulliclostridium</taxon>
    </lineage>
</organism>
<dbReference type="AlphaFoldDB" id="A0A940DIC0"/>
<evidence type="ECO:0000313" key="3">
    <source>
        <dbReference type="Proteomes" id="UP000727857"/>
    </source>
</evidence>
<dbReference type="Proteomes" id="UP000727857">
    <property type="component" value="Unassembled WGS sequence"/>
</dbReference>
<evidence type="ECO:0000256" key="1">
    <source>
        <dbReference type="SAM" id="Phobius"/>
    </source>
</evidence>
<dbReference type="EMBL" id="JADINF010000171">
    <property type="protein sequence ID" value="MBO8424702.1"/>
    <property type="molecule type" value="Genomic_DNA"/>
</dbReference>
<evidence type="ECO:0000313" key="2">
    <source>
        <dbReference type="EMBL" id="MBO8424702.1"/>
    </source>
</evidence>
<feature type="transmembrane region" description="Helical" evidence="1">
    <location>
        <begin position="90"/>
        <end position="114"/>
    </location>
</feature>
<reference evidence="2" key="1">
    <citation type="submission" date="2020-10" db="EMBL/GenBank/DDBJ databases">
        <authorList>
            <person name="Gilroy R."/>
        </authorList>
    </citation>
    <scope>NUCLEOTIDE SEQUENCE</scope>
    <source>
        <strain evidence="2">517</strain>
    </source>
</reference>
<comment type="caution">
    <text evidence="2">The sequence shown here is derived from an EMBL/GenBank/DDBJ whole genome shotgun (WGS) entry which is preliminary data.</text>
</comment>
<proteinExistence type="predicted"/>
<keyword evidence="1" id="KW-1133">Transmembrane helix</keyword>
<keyword evidence="1" id="KW-0812">Transmembrane</keyword>
<name>A0A940DIC0_9FIRM</name>
<reference evidence="2" key="2">
    <citation type="journal article" date="2021" name="PeerJ">
        <title>Extensive microbial diversity within the chicken gut microbiome revealed by metagenomics and culture.</title>
        <authorList>
            <person name="Gilroy R."/>
            <person name="Ravi A."/>
            <person name="Getino M."/>
            <person name="Pursley I."/>
            <person name="Horton D.L."/>
            <person name="Alikhan N.F."/>
            <person name="Baker D."/>
            <person name="Gharbi K."/>
            <person name="Hall N."/>
            <person name="Watson M."/>
            <person name="Adriaenssens E.M."/>
            <person name="Foster-Nyarko E."/>
            <person name="Jarju S."/>
            <person name="Secka A."/>
            <person name="Antonio M."/>
            <person name="Oren A."/>
            <person name="Chaudhuri R.R."/>
            <person name="La Ragione R."/>
            <person name="Hildebrand F."/>
            <person name="Pallen M.J."/>
        </authorList>
    </citation>
    <scope>NUCLEOTIDE SEQUENCE</scope>
    <source>
        <strain evidence="2">517</strain>
    </source>
</reference>
<feature type="transmembrane region" description="Helical" evidence="1">
    <location>
        <begin position="36"/>
        <end position="57"/>
    </location>
</feature>
<sequence>MPWWVYVIIALVALVILVVIANKINRAFLRRYGVSLFVGGFFALLAAGCIAGGIFLVTSGSAVGWGLVGLGAVILLIVAVFDFKRCGFGAGLLAILLQIIFCAPSILLVVDLIFNRGRSTFGSRVKASRAHTEYLAGRRREDE</sequence>